<gene>
    <name evidence="1" type="ORF">SAMN05216480_12344</name>
</gene>
<dbReference type="Proteomes" id="UP000199138">
    <property type="component" value="Unassembled WGS sequence"/>
</dbReference>
<dbReference type="OrthoDB" id="917674at2"/>
<reference evidence="2" key="1">
    <citation type="submission" date="2016-10" db="EMBL/GenBank/DDBJ databases">
        <authorList>
            <person name="Varghese N."/>
            <person name="Submissions S."/>
        </authorList>
    </citation>
    <scope>NUCLEOTIDE SEQUENCE [LARGE SCALE GENOMIC DNA]</scope>
    <source>
        <strain evidence="2">CGMCC 1.12333</strain>
    </source>
</reference>
<sequence>MRTVSNYNTQPYFIDVKINIPVINMKHEIFWLVINQIEVELFGKLWESTSKDNYKGVSCNYSGTIADFDFIIHSCYVEFLCKGSTAYGYINQIPFNPAYLYVITDDCITPENFVVVEREHLRHLLSRDLSIRHFLDELVSFLEARVLKFKELQANHEYDIIKKFNPKLAVKKAHTCPNEYDDLPF</sequence>
<dbReference type="RefSeq" id="WP_093026583.1">
    <property type="nucleotide sequence ID" value="NZ_FPBK01000023.1"/>
</dbReference>
<protein>
    <submittedName>
        <fullName evidence="1">Uncharacterized protein</fullName>
    </submittedName>
</protein>
<evidence type="ECO:0000313" key="2">
    <source>
        <dbReference type="Proteomes" id="UP000199138"/>
    </source>
</evidence>
<proteinExistence type="predicted"/>
<dbReference type="AlphaFoldDB" id="A0A1I7IWL5"/>
<evidence type="ECO:0000313" key="1">
    <source>
        <dbReference type="EMBL" id="SFU77335.1"/>
    </source>
</evidence>
<dbReference type="EMBL" id="FPBK01000023">
    <property type="protein sequence ID" value="SFU77335.1"/>
    <property type="molecule type" value="Genomic_DNA"/>
</dbReference>
<organism evidence="1 2">
    <name type="scientific">Pustulibacterium marinum</name>
    <dbReference type="NCBI Taxonomy" id="1224947"/>
    <lineage>
        <taxon>Bacteria</taxon>
        <taxon>Pseudomonadati</taxon>
        <taxon>Bacteroidota</taxon>
        <taxon>Flavobacteriia</taxon>
        <taxon>Flavobacteriales</taxon>
        <taxon>Flavobacteriaceae</taxon>
        <taxon>Pustulibacterium</taxon>
    </lineage>
</organism>
<dbReference type="STRING" id="1224947.SAMN05216480_12344"/>
<name>A0A1I7IWL5_9FLAO</name>
<keyword evidence="2" id="KW-1185">Reference proteome</keyword>
<accession>A0A1I7IWL5</accession>